<feature type="binding site" evidence="4">
    <location>
        <position position="117"/>
    </location>
    <ligand>
        <name>substrate</name>
    </ligand>
</feature>
<dbReference type="InterPro" id="IPR036563">
    <property type="entry name" value="MoaE_sf"/>
</dbReference>
<feature type="binding site" evidence="4">
    <location>
        <begin position="101"/>
        <end position="102"/>
    </location>
    <ligand>
        <name>substrate</name>
    </ligand>
</feature>
<comment type="pathway">
    <text evidence="4">Cofactor biosynthesis; molybdopterin biosynthesis.</text>
</comment>
<dbReference type="FunFam" id="3.90.1170.40:FF:000002">
    <property type="entry name" value="Molybdopterin synthase catalytic subunit"/>
    <property type="match status" value="1"/>
</dbReference>
<organism evidence="5">
    <name type="scientific">Clastoptera arizonana</name>
    <name type="common">Arizona spittle bug</name>
    <dbReference type="NCBI Taxonomy" id="38151"/>
    <lineage>
        <taxon>Eukaryota</taxon>
        <taxon>Metazoa</taxon>
        <taxon>Ecdysozoa</taxon>
        <taxon>Arthropoda</taxon>
        <taxon>Hexapoda</taxon>
        <taxon>Insecta</taxon>
        <taxon>Pterygota</taxon>
        <taxon>Neoptera</taxon>
        <taxon>Paraneoptera</taxon>
        <taxon>Hemiptera</taxon>
        <taxon>Auchenorrhyncha</taxon>
        <taxon>Cercopoidea</taxon>
        <taxon>Clastopteridae</taxon>
        <taxon>Clastoptera</taxon>
    </lineage>
</organism>
<protein>
    <recommendedName>
        <fullName evidence="4">Molybdopterin synthase catalytic subunit</fullName>
        <ecNumber evidence="4">2.8.1.12</ecNumber>
    </recommendedName>
    <alternativeName>
        <fullName evidence="4">Molybdenum cofactor synthesis protein 2 large subunit</fullName>
    </alternativeName>
    <alternativeName>
        <fullName evidence="4">Molybdenum cofactor synthesis protein 2B</fullName>
        <shortName evidence="4">MOCS2B</shortName>
    </alternativeName>
</protein>
<dbReference type="InterPro" id="IPR003448">
    <property type="entry name" value="Mopterin_biosynth_MoaE"/>
</dbReference>
<keyword evidence="1 4" id="KW-0963">Cytoplasm</keyword>
<dbReference type="GO" id="GO:0030366">
    <property type="term" value="F:molybdopterin synthase activity"/>
    <property type="evidence" value="ECO:0007669"/>
    <property type="project" value="UniProtKB-UniRule"/>
</dbReference>
<dbReference type="GO" id="GO:0006777">
    <property type="term" value="P:Mo-molybdopterin cofactor biosynthetic process"/>
    <property type="evidence" value="ECO:0007669"/>
    <property type="project" value="UniProtKB-UniRule"/>
</dbReference>
<keyword evidence="3 4" id="KW-0501">Molybdenum cofactor biosynthesis</keyword>
<sequence length="147" mass="16799">MDFVKLVDTRISIEDITELVKSSRCGAVSLFIGTTRDNCNGLEVAQLEYEAYESMAVKAMKNVCLEMRKKWPNVENIAIYHRLGEVKVKEASIVVAVSSPHRQDSLEAVHFAIDFLKSSVPIWKKEKYVDSKVKAEWKENKECSWSQ</sequence>
<name>A0A1B6CZU6_9HEMI</name>
<dbReference type="HAMAP" id="MF_03052">
    <property type="entry name" value="MOC2B"/>
    <property type="match status" value="1"/>
</dbReference>
<evidence type="ECO:0000256" key="2">
    <source>
        <dbReference type="ARBA" id="ARBA00022679"/>
    </source>
</evidence>
<gene>
    <name evidence="4" type="primary">Mocs2</name>
    <name evidence="5" type="ORF">g.11856</name>
    <name evidence="6" type="ORF">g.11858</name>
</gene>
<dbReference type="InterPro" id="IPR028888">
    <property type="entry name" value="MOCS2B_euk"/>
</dbReference>
<keyword evidence="2 4" id="KW-0808">Transferase</keyword>
<evidence type="ECO:0000256" key="4">
    <source>
        <dbReference type="HAMAP-Rule" id="MF_03052"/>
    </source>
</evidence>
<comment type="catalytic activity">
    <reaction evidence="4">
        <text>2 [molybdopterin-synthase sulfur-carrier protein]-C-terminal-Gly-aminoethanethioate + cyclic pyranopterin phosphate + H2O = molybdopterin + 2 [molybdopterin-synthase sulfur-carrier protein]-C-terminal Gly-Gly + 2 H(+)</text>
        <dbReference type="Rhea" id="RHEA:26333"/>
        <dbReference type="Rhea" id="RHEA-COMP:12202"/>
        <dbReference type="Rhea" id="RHEA-COMP:19907"/>
        <dbReference type="ChEBI" id="CHEBI:15377"/>
        <dbReference type="ChEBI" id="CHEBI:15378"/>
        <dbReference type="ChEBI" id="CHEBI:58698"/>
        <dbReference type="ChEBI" id="CHEBI:59648"/>
        <dbReference type="ChEBI" id="CHEBI:90778"/>
        <dbReference type="ChEBI" id="CHEBI:232372"/>
        <dbReference type="EC" id="2.8.1.12"/>
    </reaction>
</comment>
<comment type="function">
    <text evidence="4">Catalytic subunit of the molybdopterin synthase complex, a complex that catalyzes the conversion of precursor Z into molybdopterin. Acts by mediating the incorporation of 2 sulfur atoms from thiocarboxylated MOCS2A into precursor Z to generate a dithiolene group.</text>
</comment>
<dbReference type="AlphaFoldDB" id="A0A1B6CZU6"/>
<evidence type="ECO:0000313" key="6">
    <source>
        <dbReference type="EMBL" id="JAS22410.1"/>
    </source>
</evidence>
<dbReference type="Pfam" id="PF02391">
    <property type="entry name" value="MoaE"/>
    <property type="match status" value="1"/>
</dbReference>
<comment type="similarity">
    <text evidence="4">Belongs to the MoaE family. MOCS2B subfamily.</text>
</comment>
<evidence type="ECO:0000256" key="1">
    <source>
        <dbReference type="ARBA" id="ARBA00022490"/>
    </source>
</evidence>
<evidence type="ECO:0000256" key="3">
    <source>
        <dbReference type="ARBA" id="ARBA00023150"/>
    </source>
</evidence>
<dbReference type="PANTHER" id="PTHR23404">
    <property type="entry name" value="MOLYBDOPTERIN SYNTHASE RELATED"/>
    <property type="match status" value="1"/>
</dbReference>
<dbReference type="SUPFAM" id="SSF54690">
    <property type="entry name" value="Molybdopterin synthase subunit MoaE"/>
    <property type="match status" value="1"/>
</dbReference>
<proteinExistence type="inferred from homology"/>
<evidence type="ECO:0000313" key="5">
    <source>
        <dbReference type="EMBL" id="JAS18972.1"/>
    </source>
</evidence>
<comment type="miscellaneous">
    <text evidence="4">This protein is produced by a bicistronic gene which also produces the large subunit (MOCS2A).</text>
</comment>
<reference evidence="5" key="1">
    <citation type="submission" date="2015-12" db="EMBL/GenBank/DDBJ databases">
        <title>De novo transcriptome assembly of four potential Pierce s Disease insect vectors from Arizona vineyards.</title>
        <authorList>
            <person name="Tassone E.E."/>
        </authorList>
    </citation>
    <scope>NUCLEOTIDE SEQUENCE</scope>
</reference>
<comment type="subunit">
    <text evidence="4">Heterotetramer; composed of 2 small (MOCS2A) and 2 large (MOCS2B) subunits.</text>
</comment>
<feature type="binding site" evidence="4">
    <location>
        <begin position="124"/>
        <end position="126"/>
    </location>
    <ligand>
        <name>substrate</name>
    </ligand>
</feature>
<dbReference type="EMBL" id="GEDC01018326">
    <property type="protein sequence ID" value="JAS18972.1"/>
    <property type="molecule type" value="Transcribed_RNA"/>
</dbReference>
<dbReference type="GO" id="GO:1990140">
    <property type="term" value="C:molybdopterin synthase complex"/>
    <property type="evidence" value="ECO:0007669"/>
    <property type="project" value="UniProtKB-UniRule"/>
</dbReference>
<dbReference type="CDD" id="cd00756">
    <property type="entry name" value="MoaE"/>
    <property type="match status" value="1"/>
</dbReference>
<accession>A0A1B6CZU6</accession>
<dbReference type="UniPathway" id="UPA00344"/>
<dbReference type="EMBL" id="GEDC01014888">
    <property type="protein sequence ID" value="JAS22410.1"/>
    <property type="molecule type" value="Transcribed_RNA"/>
</dbReference>
<comment type="subcellular location">
    <subcellularLocation>
        <location evidence="4">Cytoplasm</location>
    </subcellularLocation>
</comment>
<dbReference type="Gene3D" id="3.90.1170.40">
    <property type="entry name" value="Molybdopterin biosynthesis MoaE subunit"/>
    <property type="match status" value="1"/>
</dbReference>
<dbReference type="EC" id="2.8.1.12" evidence="4"/>